<keyword evidence="2" id="KW-0812">Transmembrane</keyword>
<sequence length="192" mass="22005">MTQELGDELSRVLRERGPIDTVLDRFERQTKLRREYLVYGAAGIVAIMFAMDWMSAFLCQSISTVIGVLGCLRALERQDPATMQKWTAYWLIYVILNYYLGFAVRFVGHYFKKIHMFKFLLLTWCSLPIESNGSDYIYNKLLAHRLFRPTGMTTGSLAPKKTATPPMQPPGDERRDKTRPSASPDRRSAVVA</sequence>
<feature type="transmembrane region" description="Helical" evidence="2">
    <location>
        <begin position="89"/>
        <end position="108"/>
    </location>
</feature>
<accession>A0A131YUQ5</accession>
<name>A0A131YUQ5_RHIAP</name>
<proteinExistence type="predicted"/>
<feature type="transmembrane region" description="Helical" evidence="2">
    <location>
        <begin position="36"/>
        <end position="69"/>
    </location>
</feature>
<evidence type="ECO:0000256" key="2">
    <source>
        <dbReference type="SAM" id="Phobius"/>
    </source>
</evidence>
<dbReference type="EMBL" id="GEDV01006302">
    <property type="protein sequence ID" value="JAP82255.1"/>
    <property type="molecule type" value="Transcribed_RNA"/>
</dbReference>
<keyword evidence="2" id="KW-0472">Membrane</keyword>
<feature type="region of interest" description="Disordered" evidence="1">
    <location>
        <begin position="153"/>
        <end position="192"/>
    </location>
</feature>
<keyword evidence="3" id="KW-0675">Receptor</keyword>
<reference evidence="3" key="1">
    <citation type="journal article" date="2016" name="Ticks Tick Borne Dis.">
        <title>De novo assembly and annotation of the salivary gland transcriptome of Rhipicephalus appendiculatus male and female ticks during blood feeding.</title>
        <authorList>
            <person name="de Castro M.H."/>
            <person name="de Klerk D."/>
            <person name="Pienaar R."/>
            <person name="Latif A.A."/>
            <person name="Rees D.J."/>
            <person name="Mans B.J."/>
        </authorList>
    </citation>
    <scope>NUCLEOTIDE SEQUENCE</scope>
    <source>
        <tissue evidence="3">Salivary glands</tissue>
    </source>
</reference>
<keyword evidence="2" id="KW-1133">Transmembrane helix</keyword>
<dbReference type="Pfam" id="PF03134">
    <property type="entry name" value="TB2_DP1_HVA22"/>
    <property type="match status" value="1"/>
</dbReference>
<feature type="compositionally biased region" description="Basic and acidic residues" evidence="1">
    <location>
        <begin position="171"/>
        <end position="192"/>
    </location>
</feature>
<organism evidence="3">
    <name type="scientific">Rhipicephalus appendiculatus</name>
    <name type="common">Brown ear tick</name>
    <dbReference type="NCBI Taxonomy" id="34631"/>
    <lineage>
        <taxon>Eukaryota</taxon>
        <taxon>Metazoa</taxon>
        <taxon>Ecdysozoa</taxon>
        <taxon>Arthropoda</taxon>
        <taxon>Chelicerata</taxon>
        <taxon>Arachnida</taxon>
        <taxon>Acari</taxon>
        <taxon>Parasitiformes</taxon>
        <taxon>Ixodida</taxon>
        <taxon>Ixodoidea</taxon>
        <taxon>Ixodidae</taxon>
        <taxon>Rhipicephalinae</taxon>
        <taxon>Rhipicephalus</taxon>
        <taxon>Rhipicephalus</taxon>
    </lineage>
</organism>
<protein>
    <submittedName>
        <fullName evidence="3">Receptor expression-enhancing protein 5/6</fullName>
    </submittedName>
</protein>
<evidence type="ECO:0000313" key="3">
    <source>
        <dbReference type="EMBL" id="JAP82255.1"/>
    </source>
</evidence>
<dbReference type="InterPro" id="IPR004345">
    <property type="entry name" value="TB2_DP1_HVA22"/>
</dbReference>
<dbReference type="AlphaFoldDB" id="A0A131YUQ5"/>
<evidence type="ECO:0000256" key="1">
    <source>
        <dbReference type="SAM" id="MobiDB-lite"/>
    </source>
</evidence>